<dbReference type="Gene3D" id="3.20.20.70">
    <property type="entry name" value="Aldolase class I"/>
    <property type="match status" value="1"/>
</dbReference>
<evidence type="ECO:0000256" key="1">
    <source>
        <dbReference type="ARBA" id="ARBA00004725"/>
    </source>
</evidence>
<proteinExistence type="predicted"/>
<accession>A0A0A9XPJ3</accession>
<dbReference type="PANTHER" id="PTHR19278">
    <property type="entry name" value="OROTATE PHOSPHORIBOSYLTRANSFERASE"/>
    <property type="match status" value="1"/>
</dbReference>
<dbReference type="AlphaFoldDB" id="A0A0A9XPJ3"/>
<dbReference type="PANTHER" id="PTHR19278:SF9">
    <property type="entry name" value="URIDINE 5'-MONOPHOSPHATE SYNTHASE"/>
    <property type="match status" value="1"/>
</dbReference>
<dbReference type="InterPro" id="IPR011060">
    <property type="entry name" value="RibuloseP-bd_barrel"/>
</dbReference>
<reference evidence="6" key="3">
    <citation type="journal article" date="2016" name="Gigascience">
        <title>De novo construction of an expanded transcriptome assembly for the western tarnished plant bug, Lygus hesperus.</title>
        <authorList>
            <person name="Tassone E.E."/>
            <person name="Geib S.M."/>
            <person name="Hall B."/>
            <person name="Fabrick J.A."/>
            <person name="Brent C.S."/>
            <person name="Hull J.J."/>
        </authorList>
    </citation>
    <scope>NUCLEOTIDE SEQUENCE</scope>
</reference>
<keyword evidence="3" id="KW-0456">Lyase</keyword>
<dbReference type="SUPFAM" id="SSF51366">
    <property type="entry name" value="Ribulose-phoshate binding barrel"/>
    <property type="match status" value="1"/>
</dbReference>
<evidence type="ECO:0000313" key="5">
    <source>
        <dbReference type="EMBL" id="JAG20748.1"/>
    </source>
</evidence>
<dbReference type="GO" id="GO:0006222">
    <property type="term" value="P:UMP biosynthetic process"/>
    <property type="evidence" value="ECO:0007669"/>
    <property type="project" value="TreeGrafter"/>
</dbReference>
<dbReference type="InterPro" id="IPR001754">
    <property type="entry name" value="OMPdeCOase_dom"/>
</dbReference>
<evidence type="ECO:0000256" key="2">
    <source>
        <dbReference type="ARBA" id="ARBA00022975"/>
    </source>
</evidence>
<dbReference type="GO" id="GO:0004588">
    <property type="term" value="F:orotate phosphoribosyltransferase activity"/>
    <property type="evidence" value="ECO:0007669"/>
    <property type="project" value="TreeGrafter"/>
</dbReference>
<evidence type="ECO:0000256" key="3">
    <source>
        <dbReference type="ARBA" id="ARBA00023239"/>
    </source>
</evidence>
<dbReference type="GO" id="GO:0004590">
    <property type="term" value="F:orotidine-5'-phosphate decarboxylase activity"/>
    <property type="evidence" value="ECO:0007669"/>
    <property type="project" value="InterPro"/>
</dbReference>
<dbReference type="InterPro" id="IPR013785">
    <property type="entry name" value="Aldolase_TIM"/>
</dbReference>
<name>A0A0A9XPJ3_LYGHE</name>
<feature type="domain" description="Orotidine 5'-phosphate decarboxylase" evidence="4">
    <location>
        <begin position="1"/>
        <end position="128"/>
    </location>
</feature>
<reference evidence="5" key="2">
    <citation type="submission" date="2014-07" db="EMBL/GenBank/DDBJ databases">
        <authorList>
            <person name="Hull J."/>
        </authorList>
    </citation>
    <scope>NUCLEOTIDE SEQUENCE</scope>
</reference>
<dbReference type="EMBL" id="GBHO01022856">
    <property type="protein sequence ID" value="JAG20748.1"/>
    <property type="molecule type" value="Transcribed_RNA"/>
</dbReference>
<keyword evidence="2" id="KW-0665">Pyrimidine biosynthesis</keyword>
<comment type="pathway">
    <text evidence="1">Pyrimidine metabolism; UMP biosynthesis via de novo pathway.</text>
</comment>
<protein>
    <submittedName>
        <fullName evidence="5">Orotidine 5'-phosphate decarboxylase</fullName>
    </submittedName>
</protein>
<organism evidence="5">
    <name type="scientific">Lygus hesperus</name>
    <name type="common">Western plant bug</name>
    <dbReference type="NCBI Taxonomy" id="30085"/>
    <lineage>
        <taxon>Eukaryota</taxon>
        <taxon>Metazoa</taxon>
        <taxon>Ecdysozoa</taxon>
        <taxon>Arthropoda</taxon>
        <taxon>Hexapoda</taxon>
        <taxon>Insecta</taxon>
        <taxon>Pterygota</taxon>
        <taxon>Neoptera</taxon>
        <taxon>Paraneoptera</taxon>
        <taxon>Hemiptera</taxon>
        <taxon>Heteroptera</taxon>
        <taxon>Panheteroptera</taxon>
        <taxon>Cimicomorpha</taxon>
        <taxon>Miridae</taxon>
        <taxon>Mirini</taxon>
        <taxon>Lygus</taxon>
    </lineage>
</organism>
<evidence type="ECO:0000259" key="4">
    <source>
        <dbReference type="Pfam" id="PF00215"/>
    </source>
</evidence>
<gene>
    <name evidence="5" type="primary">URA3</name>
    <name evidence="5" type="ORF">CM83_44944</name>
    <name evidence="6" type="ORF">g.8522</name>
</gene>
<reference evidence="5" key="1">
    <citation type="journal article" date="2014" name="PLoS ONE">
        <title>Transcriptome-Based Identification of ABC Transporters in the Western Tarnished Plant Bug Lygus hesperus.</title>
        <authorList>
            <person name="Hull J.J."/>
            <person name="Chaney K."/>
            <person name="Geib S.M."/>
            <person name="Fabrick J.A."/>
            <person name="Brent C.S."/>
            <person name="Walsh D."/>
            <person name="Lavine L.C."/>
        </authorList>
    </citation>
    <scope>NUCLEOTIDE SEQUENCE</scope>
</reference>
<sequence>MVTVHSLPGPGTLDAFVRAFSEMEQPHGVMLLIHMSCKDNLITPEYSQRTLQLAMQYPDVVTGFISQNRIHNSSFITMMPGVSITATNDSLGQQYISPKAAILDRGADIIIVGRGIVTSTDPAATAELYRSIAWDAYSS</sequence>
<dbReference type="EMBL" id="GDHC01005680">
    <property type="protein sequence ID" value="JAQ12949.1"/>
    <property type="molecule type" value="Transcribed_RNA"/>
</dbReference>
<dbReference type="Pfam" id="PF00215">
    <property type="entry name" value="OMPdecase"/>
    <property type="match status" value="1"/>
</dbReference>
<dbReference type="GO" id="GO:0006207">
    <property type="term" value="P:'de novo' pyrimidine nucleobase biosynthetic process"/>
    <property type="evidence" value="ECO:0007669"/>
    <property type="project" value="InterPro"/>
</dbReference>
<evidence type="ECO:0000313" key="6">
    <source>
        <dbReference type="EMBL" id="JAQ12949.1"/>
    </source>
</evidence>